<feature type="signal peptide" evidence="2">
    <location>
        <begin position="1"/>
        <end position="20"/>
    </location>
</feature>
<proteinExistence type="predicted"/>
<dbReference type="EMBL" id="KZ819603">
    <property type="protein sequence ID" value="PWN35131.1"/>
    <property type="molecule type" value="Genomic_DNA"/>
</dbReference>
<evidence type="ECO:0000313" key="3">
    <source>
        <dbReference type="EMBL" id="PWN35131.1"/>
    </source>
</evidence>
<name>A0A316VGK4_9BASI</name>
<dbReference type="AlphaFoldDB" id="A0A316VGK4"/>
<feature type="compositionally biased region" description="Low complexity" evidence="1">
    <location>
        <begin position="117"/>
        <end position="139"/>
    </location>
</feature>
<feature type="region of interest" description="Disordered" evidence="1">
    <location>
        <begin position="107"/>
        <end position="139"/>
    </location>
</feature>
<keyword evidence="2" id="KW-0732">Signal</keyword>
<evidence type="ECO:0000256" key="2">
    <source>
        <dbReference type="SAM" id="SignalP"/>
    </source>
</evidence>
<accession>A0A316VGK4</accession>
<dbReference type="Proteomes" id="UP000245771">
    <property type="component" value="Unassembled WGS sequence"/>
</dbReference>
<feature type="chain" id="PRO_5016444415" description="Hydrophobin" evidence="2">
    <location>
        <begin position="21"/>
        <end position="280"/>
    </location>
</feature>
<feature type="compositionally biased region" description="Polar residues" evidence="1">
    <location>
        <begin position="107"/>
        <end position="116"/>
    </location>
</feature>
<evidence type="ECO:0000313" key="4">
    <source>
        <dbReference type="Proteomes" id="UP000245771"/>
    </source>
</evidence>
<reference evidence="3 4" key="1">
    <citation type="journal article" date="2018" name="Mol. Biol. Evol.">
        <title>Broad Genomic Sampling Reveals a Smut Pathogenic Ancestry of the Fungal Clade Ustilaginomycotina.</title>
        <authorList>
            <person name="Kijpornyongpan T."/>
            <person name="Mondo S.J."/>
            <person name="Barry K."/>
            <person name="Sandor L."/>
            <person name="Lee J."/>
            <person name="Lipzen A."/>
            <person name="Pangilinan J."/>
            <person name="LaButti K."/>
            <person name="Hainaut M."/>
            <person name="Henrissat B."/>
            <person name="Grigoriev I.V."/>
            <person name="Spatafora J.W."/>
            <person name="Aime M.C."/>
        </authorList>
    </citation>
    <scope>NUCLEOTIDE SEQUENCE [LARGE SCALE GENOMIC DNA]</scope>
    <source>
        <strain evidence="3 4">MCA 3882</strain>
    </source>
</reference>
<dbReference type="RefSeq" id="XP_025355433.1">
    <property type="nucleotide sequence ID" value="XM_025502265.1"/>
</dbReference>
<organism evidence="3 4">
    <name type="scientific">Meira miltonrushii</name>
    <dbReference type="NCBI Taxonomy" id="1280837"/>
    <lineage>
        <taxon>Eukaryota</taxon>
        <taxon>Fungi</taxon>
        <taxon>Dikarya</taxon>
        <taxon>Basidiomycota</taxon>
        <taxon>Ustilaginomycotina</taxon>
        <taxon>Exobasidiomycetes</taxon>
        <taxon>Exobasidiales</taxon>
        <taxon>Brachybasidiaceae</taxon>
        <taxon>Meira</taxon>
    </lineage>
</organism>
<keyword evidence="4" id="KW-1185">Reference proteome</keyword>
<evidence type="ECO:0000256" key="1">
    <source>
        <dbReference type="SAM" id="MobiDB-lite"/>
    </source>
</evidence>
<gene>
    <name evidence="3" type="ORF">FA14DRAFT_37985</name>
</gene>
<sequence length="280" mass="29060">MRSNIYSIVLLAITVSSALGAAVNVDPSALESLQQLQNIEGLSARQIGDVASLEDLGDLANLNDLENVEPVRKRQDLDALSQVDSIDNAVGAASQFIKRTEECSTCGTDGSTDYNDSGSTTNTNYPNNNVNNSGSNTGNNYFGNVGNNASYSASNTASSTDNHNQVNNVYPEVPVVADADCGAPCIFNANAGILSEVSTNGCPAQVQPGYTQCNTGVTGSTTVNGNIISCSNIYLSSENQSNLNSCSVQPSNSQSFINILALDCSQTGLASIFGQSANNA</sequence>
<dbReference type="InParanoid" id="A0A316VGK4"/>
<evidence type="ECO:0008006" key="5">
    <source>
        <dbReference type="Google" id="ProtNLM"/>
    </source>
</evidence>
<protein>
    <recommendedName>
        <fullName evidence="5">Hydrophobin</fullName>
    </recommendedName>
</protein>
<dbReference type="GeneID" id="37024046"/>